<gene>
    <name evidence="2" type="ORF">L2422_02075</name>
</gene>
<reference evidence="2" key="1">
    <citation type="submission" date="2022-01" db="EMBL/GenBank/DDBJ databases">
        <title>VMRC isolate genome collection.</title>
        <authorList>
            <person name="France M."/>
            <person name="Rutt L."/>
            <person name="Humphrys M."/>
            <person name="Ravel J."/>
        </authorList>
    </citation>
    <scope>NUCLEOTIDE SEQUENCE</scope>
    <source>
        <strain evidence="2">C0127B5</strain>
    </source>
</reference>
<evidence type="ECO:0000259" key="1">
    <source>
        <dbReference type="PROSITE" id="PS50943"/>
    </source>
</evidence>
<evidence type="ECO:0000313" key="3">
    <source>
        <dbReference type="Proteomes" id="UP001213015"/>
    </source>
</evidence>
<proteinExistence type="predicted"/>
<protein>
    <submittedName>
        <fullName evidence="2">Helix-turn-helix transcriptional regulator</fullName>
    </submittedName>
</protein>
<dbReference type="RefSeq" id="WP_006586713.1">
    <property type="nucleotide sequence ID" value="NZ_CABMGH010000003.1"/>
</dbReference>
<dbReference type="AlphaFoldDB" id="A0AAP3M414"/>
<dbReference type="InterPro" id="IPR010982">
    <property type="entry name" value="Lambda_DNA-bd_dom_sf"/>
</dbReference>
<comment type="caution">
    <text evidence="2">The sequence shown here is derived from an EMBL/GenBank/DDBJ whole genome shotgun (WGS) entry which is preliminary data.</text>
</comment>
<sequence>MSNVLKKYIEEKNISAYQISKESGIPYTTINNALKDGKKLEGQTVKVLKAVAIATDTTPGQLFDELIELDKRV</sequence>
<name>A0AAP3M414_9LACO</name>
<dbReference type="GeneID" id="97459523"/>
<dbReference type="Gene3D" id="1.10.260.40">
    <property type="entry name" value="lambda repressor-like DNA-binding domains"/>
    <property type="match status" value="1"/>
</dbReference>
<feature type="domain" description="HTH cro/C1-type" evidence="1">
    <location>
        <begin position="5"/>
        <end position="62"/>
    </location>
</feature>
<dbReference type="InterPro" id="IPR001387">
    <property type="entry name" value="Cro/C1-type_HTH"/>
</dbReference>
<dbReference type="Pfam" id="PF13443">
    <property type="entry name" value="HTH_26"/>
    <property type="match status" value="1"/>
</dbReference>
<dbReference type="PROSITE" id="PS50943">
    <property type="entry name" value="HTH_CROC1"/>
    <property type="match status" value="1"/>
</dbReference>
<dbReference type="SUPFAM" id="SSF47413">
    <property type="entry name" value="lambda repressor-like DNA-binding domains"/>
    <property type="match status" value="1"/>
</dbReference>
<organism evidence="2 3">
    <name type="scientific">Lactobacillus mulieris</name>
    <dbReference type="NCBI Taxonomy" id="2508708"/>
    <lineage>
        <taxon>Bacteria</taxon>
        <taxon>Bacillati</taxon>
        <taxon>Bacillota</taxon>
        <taxon>Bacilli</taxon>
        <taxon>Lactobacillales</taxon>
        <taxon>Lactobacillaceae</taxon>
        <taxon>Lactobacillus</taxon>
    </lineage>
</organism>
<evidence type="ECO:0000313" key="2">
    <source>
        <dbReference type="EMBL" id="MCZ3844313.1"/>
    </source>
</evidence>
<accession>A0AAP3M414</accession>
<dbReference type="EMBL" id="JAKHLF010000002">
    <property type="protein sequence ID" value="MCZ3844313.1"/>
    <property type="molecule type" value="Genomic_DNA"/>
</dbReference>
<dbReference type="GO" id="GO:0003677">
    <property type="term" value="F:DNA binding"/>
    <property type="evidence" value="ECO:0007669"/>
    <property type="project" value="InterPro"/>
</dbReference>
<dbReference type="Proteomes" id="UP001213015">
    <property type="component" value="Unassembled WGS sequence"/>
</dbReference>